<dbReference type="Proteomes" id="UP000277007">
    <property type="component" value="Unassembled WGS sequence"/>
</dbReference>
<evidence type="ECO:0000256" key="4">
    <source>
        <dbReference type="ARBA" id="ARBA00029447"/>
    </source>
</evidence>
<dbReference type="InterPro" id="IPR000727">
    <property type="entry name" value="T_SNARE_dom"/>
</dbReference>
<dbReference type="SMART" id="SM00304">
    <property type="entry name" value="HAMP"/>
    <property type="match status" value="1"/>
</dbReference>
<dbReference type="CDD" id="cd06225">
    <property type="entry name" value="HAMP"/>
    <property type="match status" value="1"/>
</dbReference>
<dbReference type="GO" id="GO:0004888">
    <property type="term" value="F:transmembrane signaling receptor activity"/>
    <property type="evidence" value="ECO:0007669"/>
    <property type="project" value="InterPro"/>
</dbReference>
<evidence type="ECO:0000256" key="7">
    <source>
        <dbReference type="SAM" id="Phobius"/>
    </source>
</evidence>
<dbReference type="AlphaFoldDB" id="A0A431VI58"/>
<evidence type="ECO:0000259" key="10">
    <source>
        <dbReference type="PROSITE" id="PS50885"/>
    </source>
</evidence>
<dbReference type="PANTHER" id="PTHR32089">
    <property type="entry name" value="METHYL-ACCEPTING CHEMOTAXIS PROTEIN MCPB"/>
    <property type="match status" value="1"/>
</dbReference>
<name>A0A431VI58_9PROT</name>
<reference evidence="11 12" key="1">
    <citation type="submission" date="2018-12" db="EMBL/GenBank/DDBJ databases">
        <authorList>
            <person name="Yang Y."/>
        </authorList>
    </citation>
    <scope>NUCLEOTIDE SEQUENCE [LARGE SCALE GENOMIC DNA]</scope>
    <source>
        <strain evidence="11 12">L-25-5w-1</strain>
    </source>
</reference>
<protein>
    <submittedName>
        <fullName evidence="11">Methyl-accepting chemotaxis protein</fullName>
    </submittedName>
</protein>
<dbReference type="GO" id="GO:0005886">
    <property type="term" value="C:plasma membrane"/>
    <property type="evidence" value="ECO:0007669"/>
    <property type="project" value="UniProtKB-SubCell"/>
</dbReference>
<keyword evidence="2" id="KW-1003">Cell membrane</keyword>
<dbReference type="Gene3D" id="6.10.340.10">
    <property type="match status" value="1"/>
</dbReference>
<dbReference type="RefSeq" id="WP_126614621.1">
    <property type="nucleotide sequence ID" value="NZ_JBHUCY010000029.1"/>
</dbReference>
<dbReference type="PANTHER" id="PTHR32089:SF112">
    <property type="entry name" value="LYSOZYME-LIKE PROTEIN-RELATED"/>
    <property type="match status" value="1"/>
</dbReference>
<accession>A0A431VI58</accession>
<dbReference type="Pfam" id="PF00672">
    <property type="entry name" value="HAMP"/>
    <property type="match status" value="1"/>
</dbReference>
<dbReference type="PROSITE" id="PS50885">
    <property type="entry name" value="HAMP"/>
    <property type="match status" value="1"/>
</dbReference>
<dbReference type="GO" id="GO:0007165">
    <property type="term" value="P:signal transduction"/>
    <property type="evidence" value="ECO:0007669"/>
    <property type="project" value="UniProtKB-KW"/>
</dbReference>
<dbReference type="PROSITE" id="PS50192">
    <property type="entry name" value="T_SNARE"/>
    <property type="match status" value="1"/>
</dbReference>
<dbReference type="GO" id="GO:0006935">
    <property type="term" value="P:chemotaxis"/>
    <property type="evidence" value="ECO:0007669"/>
    <property type="project" value="InterPro"/>
</dbReference>
<keyword evidence="7" id="KW-0812">Transmembrane</keyword>
<feature type="domain" description="T-SNARE coiled-coil homology" evidence="9">
    <location>
        <begin position="761"/>
        <end position="823"/>
    </location>
</feature>
<keyword evidence="2" id="KW-0997">Cell inner membrane</keyword>
<keyword evidence="3 5" id="KW-0807">Transducer</keyword>
<evidence type="ECO:0000256" key="1">
    <source>
        <dbReference type="ARBA" id="ARBA00004429"/>
    </source>
</evidence>
<feature type="region of interest" description="Disordered" evidence="6">
    <location>
        <begin position="613"/>
        <end position="645"/>
    </location>
</feature>
<dbReference type="InterPro" id="IPR004089">
    <property type="entry name" value="MCPsignal_dom"/>
</dbReference>
<dbReference type="SUPFAM" id="SSF58104">
    <property type="entry name" value="Methyl-accepting chemotaxis protein (MCP) signaling domain"/>
    <property type="match status" value="1"/>
</dbReference>
<dbReference type="Gene3D" id="1.20.58.920">
    <property type="match status" value="2"/>
</dbReference>
<proteinExistence type="inferred from homology"/>
<evidence type="ECO:0000313" key="12">
    <source>
        <dbReference type="Proteomes" id="UP000277007"/>
    </source>
</evidence>
<comment type="similarity">
    <text evidence="4">Belongs to the methyl-accepting chemotaxis (MCP) protein family.</text>
</comment>
<dbReference type="SMART" id="SM00283">
    <property type="entry name" value="MA"/>
    <property type="match status" value="1"/>
</dbReference>
<dbReference type="EMBL" id="RXMA01000007">
    <property type="protein sequence ID" value="RTR21035.1"/>
    <property type="molecule type" value="Genomic_DNA"/>
</dbReference>
<comment type="subcellular location">
    <subcellularLocation>
        <location evidence="1">Cell inner membrane</location>
        <topology evidence="1">Multi-pass membrane protein</topology>
    </subcellularLocation>
</comment>
<dbReference type="PRINTS" id="PR00260">
    <property type="entry name" value="CHEMTRNSDUCR"/>
</dbReference>
<feature type="compositionally biased region" description="Low complexity" evidence="6">
    <location>
        <begin position="621"/>
        <end position="638"/>
    </location>
</feature>
<feature type="domain" description="HAMP" evidence="10">
    <location>
        <begin position="516"/>
        <end position="568"/>
    </location>
</feature>
<dbReference type="Pfam" id="PF00015">
    <property type="entry name" value="MCPsignal"/>
    <property type="match status" value="1"/>
</dbReference>
<dbReference type="Gene3D" id="1.10.287.950">
    <property type="entry name" value="Methyl-accepting chemotaxis protein"/>
    <property type="match status" value="1"/>
</dbReference>
<dbReference type="Pfam" id="PF21689">
    <property type="entry name" value="TorS_sensor_domain"/>
    <property type="match status" value="1"/>
</dbReference>
<dbReference type="PROSITE" id="PS50111">
    <property type="entry name" value="CHEMOTAXIS_TRANSDUC_2"/>
    <property type="match status" value="1"/>
</dbReference>
<evidence type="ECO:0000313" key="11">
    <source>
        <dbReference type="EMBL" id="RTR21035.1"/>
    </source>
</evidence>
<evidence type="ECO:0000256" key="3">
    <source>
        <dbReference type="ARBA" id="ARBA00023224"/>
    </source>
</evidence>
<keyword evidence="7" id="KW-1133">Transmembrane helix</keyword>
<evidence type="ECO:0000259" key="9">
    <source>
        <dbReference type="PROSITE" id="PS50192"/>
    </source>
</evidence>
<sequence length="865" mass="89546">MLTAASAAVPESGAGLRRFGVRAKLLMAFAGMAGMTVAASAVGLMAFSVVETPMLRMATQSLPDMELATRLSGESGRIATAAPALDAASTEAQRARLHADNTERARVFLALVDTLAARRSGDAALADVRAAGNALIGTLEAENEAVARRLALRDRREAASGALAAAYDGFLGTLAPLVERAGEELRGKGDALSDGTARDMGGLSDAVRAMIGVYDLRGAIAEAVDAVTRAAVGEASAVDSAQQSFLDAASRVSGAAAAVGARLPPDIRPQIDALFAIGYGAESPFDRRRRALAGGGAVVEGQGGAETVRTTATDLLDALDPVLRKVQSEIKRANFLVRTQVQDAIQELLGRGLERFRAHLELSTQASALVGALNEAAQAPDEQRLMVLERRFSETASALDARMAKLSVDGGDEVAGLAARLRTLMTFGVGDGGLFSLRRAELAAADDAHRVLSDSRRLAERFVGTVDHQIKTMTQEAARAVDEAGDVLATARRVLVLFALGSLVGAGALAWLVVGRHIVGRLSRLSDAMHAIATGGLDTAIPPAGTDEIGEMTRALTVFRDTARAAHAANERAEAERARAEGERRRTLLGVAQTFESGVRQVLERVAQAATEMQGMSERMSGSAGQTASEAATAADSSQHAEGNVKAVAAATEELSASIREIGGQVNASKEIARKAATEAERTDRTVEGLAQAAGRIGDVISLIQSIATQTKLLALNATIEAARAGETGKGFAVVASEVKSLATQTAQATEDIAAQIAAMQAVTGEAVAAIRSIAGTIQEVNEIATVIAAAVDQQSAATRDIARNVAEASDSTRHVHDRIESVAGAARESGEAAGRVLSASGVVREELRRLAGQVDALVGDLRAS</sequence>
<evidence type="ECO:0000259" key="8">
    <source>
        <dbReference type="PROSITE" id="PS50111"/>
    </source>
</evidence>
<dbReference type="InterPro" id="IPR004090">
    <property type="entry name" value="Chemotax_Me-accpt_rcpt"/>
</dbReference>
<gene>
    <name evidence="11" type="ORF">EJ903_09850</name>
</gene>
<feature type="domain" description="Methyl-accepting transducer" evidence="8">
    <location>
        <begin position="602"/>
        <end position="831"/>
    </location>
</feature>
<keyword evidence="7" id="KW-0472">Membrane</keyword>
<feature type="transmembrane region" description="Helical" evidence="7">
    <location>
        <begin position="25"/>
        <end position="50"/>
    </location>
</feature>
<keyword evidence="12" id="KW-1185">Reference proteome</keyword>
<evidence type="ECO:0000256" key="6">
    <source>
        <dbReference type="SAM" id="MobiDB-lite"/>
    </source>
</evidence>
<evidence type="ECO:0000256" key="2">
    <source>
        <dbReference type="ARBA" id="ARBA00022519"/>
    </source>
</evidence>
<evidence type="ECO:0000256" key="5">
    <source>
        <dbReference type="PROSITE-ProRule" id="PRU00284"/>
    </source>
</evidence>
<dbReference type="InterPro" id="IPR038188">
    <property type="entry name" value="TorS_sensor_sf"/>
</dbReference>
<dbReference type="InterPro" id="IPR003660">
    <property type="entry name" value="HAMP_dom"/>
</dbReference>
<dbReference type="OrthoDB" id="8476854at2"/>
<organism evidence="11 12">
    <name type="scientific">Azospirillum griseum</name>
    <dbReference type="NCBI Taxonomy" id="2496639"/>
    <lineage>
        <taxon>Bacteria</taxon>
        <taxon>Pseudomonadati</taxon>
        <taxon>Pseudomonadota</taxon>
        <taxon>Alphaproteobacteria</taxon>
        <taxon>Rhodospirillales</taxon>
        <taxon>Azospirillaceae</taxon>
        <taxon>Azospirillum</taxon>
    </lineage>
</organism>
<comment type="caution">
    <text evidence="11">The sequence shown here is derived from an EMBL/GenBank/DDBJ whole genome shotgun (WGS) entry which is preliminary data.</text>
</comment>